<dbReference type="SUPFAM" id="SSF51735">
    <property type="entry name" value="NAD(P)-binding Rossmann-fold domains"/>
    <property type="match status" value="1"/>
</dbReference>
<dbReference type="EC" id="1.2.1.11" evidence="6 15"/>
<evidence type="ECO:0000259" key="16">
    <source>
        <dbReference type="SMART" id="SM00859"/>
    </source>
</evidence>
<dbReference type="GO" id="GO:0004073">
    <property type="term" value="F:aspartate-semialdehyde dehydrogenase activity"/>
    <property type="evidence" value="ECO:0007669"/>
    <property type="project" value="UniProtKB-EC"/>
</dbReference>
<keyword evidence="7 15" id="KW-0028">Amino-acid biosynthesis</keyword>
<comment type="function">
    <text evidence="15">Catalyzes the NADPH-dependent formation of L-aspartate-semialdehyde (L-ASA) by the reductive dephosphorylation of L-aspartyl-4-phosphate.</text>
</comment>
<evidence type="ECO:0000256" key="12">
    <source>
        <dbReference type="ARBA" id="ARBA00023154"/>
    </source>
</evidence>
<reference evidence="17 18" key="1">
    <citation type="submission" date="2021-08" db="EMBL/GenBank/DDBJ databases">
        <title>Lysobacter sp. strain CJ11 Genome sequencing and assembly.</title>
        <authorList>
            <person name="Kim I."/>
        </authorList>
    </citation>
    <scope>NUCLEOTIDE SEQUENCE [LARGE SCALE GENOMIC DNA]</scope>
    <source>
        <strain evidence="17 18">CJ11</strain>
    </source>
</reference>
<dbReference type="InterPro" id="IPR012280">
    <property type="entry name" value="Semialdhyde_DH_dimer_dom"/>
</dbReference>
<evidence type="ECO:0000256" key="13">
    <source>
        <dbReference type="ARBA" id="ARBA00023167"/>
    </source>
</evidence>
<dbReference type="InterPro" id="IPR036291">
    <property type="entry name" value="NAD(P)-bd_dom_sf"/>
</dbReference>
<name>A0ABX8WK83_9GAMM</name>
<dbReference type="Gene3D" id="3.30.360.10">
    <property type="entry name" value="Dihydrodipicolinate Reductase, domain 2"/>
    <property type="match status" value="1"/>
</dbReference>
<comment type="pathway">
    <text evidence="3 15">Amino-acid biosynthesis; L-threonine biosynthesis; L-threonine from L-aspartate: step 2/5.</text>
</comment>
<sequence length="334" mass="35626">MKVAVVGATGAVGEVMLSILAERKFPADEVVALASERSAGSEVEYGNRKLTVRDLASFDPVGVDIALFSAGGETSKAYAPKFAAAGAIVIDNSSAFRQDPDVPLVVSEVNPEALNDIPKGIVANPNCSTMQLMVAIAPIHRKVGIERLNIATYQSVSGTGKRAMEELGKQTADLLNFNAAEPSVYPVQIAFNVIPHGGDFLDNGYTSEEMKLVWETRKILGDPSIQINATVVRVPVFFGHSEAVAIETREKISAAEVRQLIDQAPGAELVDMREPGGYPTPVTHASGNDAVFVGRIREDISHPRGINMWVVSDNIRKGAALNAVQIAELIANKP</sequence>
<feature type="active site" description="Proton acceptor" evidence="15">
    <location>
        <position position="240"/>
    </location>
</feature>
<dbReference type="PANTHER" id="PTHR46278:SF2">
    <property type="entry name" value="ASPARTATE-SEMIALDEHYDE DEHYDROGENASE"/>
    <property type="match status" value="1"/>
</dbReference>
<dbReference type="CDD" id="cd02316">
    <property type="entry name" value="VcASADH2_like_N"/>
    <property type="match status" value="1"/>
</dbReference>
<keyword evidence="13 15" id="KW-0486">Methionine biosynthesis</keyword>
<keyword evidence="9 15" id="KW-0521">NADP</keyword>
<dbReference type="Pfam" id="PF02774">
    <property type="entry name" value="Semialdhyde_dhC"/>
    <property type="match status" value="1"/>
</dbReference>
<keyword evidence="18" id="KW-1185">Reference proteome</keyword>
<feature type="active site" description="Acyl-thioester intermediate" evidence="15">
    <location>
        <position position="127"/>
    </location>
</feature>
<dbReference type="SMART" id="SM00859">
    <property type="entry name" value="Semialdhyde_dh"/>
    <property type="match status" value="1"/>
</dbReference>
<dbReference type="InterPro" id="IPR000534">
    <property type="entry name" value="Semialdehyde_DH_NAD-bd"/>
</dbReference>
<feature type="binding site" evidence="15">
    <location>
        <position position="97"/>
    </location>
    <ligand>
        <name>phosphate</name>
        <dbReference type="ChEBI" id="CHEBI:43474"/>
    </ligand>
</feature>
<dbReference type="PANTHER" id="PTHR46278">
    <property type="entry name" value="DEHYDROGENASE, PUTATIVE-RELATED"/>
    <property type="match status" value="1"/>
</dbReference>
<evidence type="ECO:0000256" key="15">
    <source>
        <dbReference type="HAMAP-Rule" id="MF_02121"/>
    </source>
</evidence>
<comment type="pathway">
    <text evidence="2 15">Amino-acid biosynthesis; L-lysine biosynthesis via DAP pathway; (S)-tetrahydrodipicolinate from L-aspartate: step 2/4.</text>
</comment>
<dbReference type="NCBIfam" id="NF004224">
    <property type="entry name" value="PRK05671.1"/>
    <property type="match status" value="1"/>
</dbReference>
<dbReference type="PIRSF" id="PIRSF000148">
    <property type="entry name" value="ASA_dh"/>
    <property type="match status" value="1"/>
</dbReference>
<evidence type="ECO:0000256" key="4">
    <source>
        <dbReference type="ARBA" id="ARBA00010584"/>
    </source>
</evidence>
<keyword evidence="10 15" id="KW-0220">Diaminopimelate biosynthesis</keyword>
<evidence type="ECO:0000256" key="10">
    <source>
        <dbReference type="ARBA" id="ARBA00022915"/>
    </source>
</evidence>
<evidence type="ECO:0000256" key="7">
    <source>
        <dbReference type="ARBA" id="ARBA00022605"/>
    </source>
</evidence>
<dbReference type="Gene3D" id="3.40.50.720">
    <property type="entry name" value="NAD(P)-binding Rossmann-like Domain"/>
    <property type="match status" value="1"/>
</dbReference>
<keyword evidence="12 15" id="KW-0457">Lysine biosynthesis</keyword>
<evidence type="ECO:0000256" key="8">
    <source>
        <dbReference type="ARBA" id="ARBA00022697"/>
    </source>
</evidence>
<evidence type="ECO:0000256" key="11">
    <source>
        <dbReference type="ARBA" id="ARBA00023002"/>
    </source>
</evidence>
<dbReference type="RefSeq" id="WP_220378850.1">
    <property type="nucleotide sequence ID" value="NZ_CP080544.1"/>
</dbReference>
<keyword evidence="8 15" id="KW-0791">Threonine biosynthesis</keyword>
<keyword evidence="11 15" id="KW-0560">Oxidoreductase</keyword>
<dbReference type="EMBL" id="CP080544">
    <property type="protein sequence ID" value="QYR52062.1"/>
    <property type="molecule type" value="Genomic_DNA"/>
</dbReference>
<evidence type="ECO:0000256" key="9">
    <source>
        <dbReference type="ARBA" id="ARBA00022857"/>
    </source>
</evidence>
<feature type="binding site" evidence="15">
    <location>
        <position position="233"/>
    </location>
    <ligand>
        <name>substrate</name>
    </ligand>
</feature>
<evidence type="ECO:0000256" key="2">
    <source>
        <dbReference type="ARBA" id="ARBA00005076"/>
    </source>
</evidence>
<feature type="binding site" evidence="15">
    <location>
        <begin position="37"/>
        <end position="38"/>
    </location>
    <ligand>
        <name>NADP(+)</name>
        <dbReference type="ChEBI" id="CHEBI:58349"/>
    </ligand>
</feature>
<comment type="similarity">
    <text evidence="4 15">Belongs to the aspartate-semialdehyde dehydrogenase family.</text>
</comment>
<feature type="binding site" evidence="15">
    <location>
        <begin position="9"/>
        <end position="12"/>
    </location>
    <ligand>
        <name>NADP(+)</name>
        <dbReference type="ChEBI" id="CHEBI:58349"/>
    </ligand>
</feature>
<dbReference type="Proteomes" id="UP000824755">
    <property type="component" value="Chromosome"/>
</dbReference>
<dbReference type="SUPFAM" id="SSF55347">
    <property type="entry name" value="Glyceraldehyde-3-phosphate dehydrogenase-like, C-terminal domain"/>
    <property type="match status" value="1"/>
</dbReference>
<evidence type="ECO:0000256" key="3">
    <source>
        <dbReference type="ARBA" id="ARBA00005097"/>
    </source>
</evidence>
<gene>
    <name evidence="15" type="primary">asd</name>
    <name evidence="17" type="ORF">H8L67_05405</name>
</gene>
<feature type="binding site" evidence="15">
    <location>
        <position position="314"/>
    </location>
    <ligand>
        <name>NADP(+)</name>
        <dbReference type="ChEBI" id="CHEBI:58349"/>
    </ligand>
</feature>
<feature type="binding site" evidence="15">
    <location>
        <begin position="157"/>
        <end position="158"/>
    </location>
    <ligand>
        <name>NADP(+)</name>
        <dbReference type="ChEBI" id="CHEBI:58349"/>
    </ligand>
</feature>
<evidence type="ECO:0000313" key="17">
    <source>
        <dbReference type="EMBL" id="QYR52062.1"/>
    </source>
</evidence>
<evidence type="ECO:0000256" key="14">
    <source>
        <dbReference type="ARBA" id="ARBA00047891"/>
    </source>
</evidence>
<dbReference type="Pfam" id="PF01118">
    <property type="entry name" value="Semialdhyde_dh"/>
    <property type="match status" value="1"/>
</dbReference>
<dbReference type="CDD" id="cd18131">
    <property type="entry name" value="ASADH_C_bac_euk_like"/>
    <property type="match status" value="1"/>
</dbReference>
<comment type="caution">
    <text evidence="15">Lacks conserved residue(s) required for the propagation of feature annotation.</text>
</comment>
<evidence type="ECO:0000256" key="5">
    <source>
        <dbReference type="ARBA" id="ARBA00011738"/>
    </source>
</evidence>
<feature type="domain" description="Semialdehyde dehydrogenase NAD-binding" evidence="16">
    <location>
        <begin position="2"/>
        <end position="117"/>
    </location>
</feature>
<dbReference type="InterPro" id="IPR012080">
    <property type="entry name" value="Asp_semialdehyde_DH"/>
</dbReference>
<evidence type="ECO:0000313" key="18">
    <source>
        <dbReference type="Proteomes" id="UP000824755"/>
    </source>
</evidence>
<dbReference type="NCBIfam" id="TIGR01296">
    <property type="entry name" value="asd_B"/>
    <property type="match status" value="1"/>
</dbReference>
<dbReference type="NCBIfam" id="NF011456">
    <property type="entry name" value="PRK14874.1"/>
    <property type="match status" value="1"/>
</dbReference>
<proteinExistence type="inferred from homology"/>
<dbReference type="NCBIfam" id="NF005957">
    <property type="entry name" value="PRK08040.1"/>
    <property type="match status" value="1"/>
</dbReference>
<dbReference type="InterPro" id="IPR005986">
    <property type="entry name" value="Asp_semialdehyde_DH_beta"/>
</dbReference>
<protein>
    <recommendedName>
        <fullName evidence="6 15">Aspartate-semialdehyde dehydrogenase</fullName>
        <shortName evidence="15">ASA dehydrogenase</shortName>
        <shortName evidence="15">ASADH</shortName>
        <ecNumber evidence="6 15">1.2.1.11</ecNumber>
    </recommendedName>
    <alternativeName>
        <fullName evidence="15">Aspartate-beta-semialdehyde dehydrogenase</fullName>
    </alternativeName>
</protein>
<accession>A0ABX8WK83</accession>
<evidence type="ECO:0000256" key="6">
    <source>
        <dbReference type="ARBA" id="ARBA00013120"/>
    </source>
</evidence>
<dbReference type="HAMAP" id="MF_02121">
    <property type="entry name" value="ASADH"/>
    <property type="match status" value="1"/>
</dbReference>
<comment type="pathway">
    <text evidence="1 15">Amino-acid biosynthesis; L-methionine biosynthesis via de novo pathway; L-homoserine from L-aspartate: step 2/3.</text>
</comment>
<comment type="subunit">
    <text evidence="5 15">Homodimer.</text>
</comment>
<evidence type="ECO:0000256" key="1">
    <source>
        <dbReference type="ARBA" id="ARBA00005021"/>
    </source>
</evidence>
<organism evidence="17 18">
    <name type="scientific">Lysobacter soyae</name>
    <dbReference type="NCBI Taxonomy" id="2764185"/>
    <lineage>
        <taxon>Bacteria</taxon>
        <taxon>Pseudomonadati</taxon>
        <taxon>Pseudomonadota</taxon>
        <taxon>Gammaproteobacteria</taxon>
        <taxon>Lysobacterales</taxon>
        <taxon>Lysobacteraceae</taxon>
        <taxon>Lysobacter</taxon>
    </lineage>
</organism>
<comment type="catalytic activity">
    <reaction evidence="14 15">
        <text>L-aspartate 4-semialdehyde + phosphate + NADP(+) = 4-phospho-L-aspartate + NADPH + H(+)</text>
        <dbReference type="Rhea" id="RHEA:24284"/>
        <dbReference type="ChEBI" id="CHEBI:15378"/>
        <dbReference type="ChEBI" id="CHEBI:43474"/>
        <dbReference type="ChEBI" id="CHEBI:57535"/>
        <dbReference type="ChEBI" id="CHEBI:57783"/>
        <dbReference type="ChEBI" id="CHEBI:58349"/>
        <dbReference type="ChEBI" id="CHEBI:537519"/>
        <dbReference type="EC" id="1.2.1.11"/>
    </reaction>
</comment>
<feature type="binding site" evidence="15">
    <location>
        <position position="154"/>
    </location>
    <ligand>
        <name>substrate</name>
    </ligand>
</feature>